<protein>
    <recommendedName>
        <fullName evidence="2">Nitrous oxide-stimulated promoter</fullName>
    </recommendedName>
</protein>
<gene>
    <name evidence="1" type="ORF">LCGC14_1879630</name>
</gene>
<accession>A0A0F9GQT3</accession>
<reference evidence="1" key="1">
    <citation type="journal article" date="2015" name="Nature">
        <title>Complex archaea that bridge the gap between prokaryotes and eukaryotes.</title>
        <authorList>
            <person name="Spang A."/>
            <person name="Saw J.H."/>
            <person name="Jorgensen S.L."/>
            <person name="Zaremba-Niedzwiedzka K."/>
            <person name="Martijn J."/>
            <person name="Lind A.E."/>
            <person name="van Eijk R."/>
            <person name="Schleper C."/>
            <person name="Guy L."/>
            <person name="Ettema T.J."/>
        </authorList>
    </citation>
    <scope>NUCLEOTIDE SEQUENCE</scope>
</reference>
<proteinExistence type="predicted"/>
<organism evidence="1">
    <name type="scientific">marine sediment metagenome</name>
    <dbReference type="NCBI Taxonomy" id="412755"/>
    <lineage>
        <taxon>unclassified sequences</taxon>
        <taxon>metagenomes</taxon>
        <taxon>ecological metagenomes</taxon>
    </lineage>
</organism>
<sequence length="127" mass="15139">MIMPTTINKKPEHRRIRREKNTIDVMIRLYCTDHHGTIDELCPDCSELRDYAHMRLDRCRYQQMKPTCGNCPIHCYKPSMKETVMDVMSYSGPRMTLRHPYLALMHLFDNFRKPPEKPLRPTKQNSS</sequence>
<comment type="caution">
    <text evidence="1">The sequence shown here is derived from an EMBL/GenBank/DDBJ whole genome shotgun (WGS) entry which is preliminary data.</text>
</comment>
<dbReference type="Pfam" id="PF11756">
    <property type="entry name" value="YgbA_NO"/>
    <property type="match status" value="1"/>
</dbReference>
<name>A0A0F9GQT3_9ZZZZ</name>
<dbReference type="NCBIfam" id="NF007714">
    <property type="entry name" value="PRK10410.1-2"/>
    <property type="match status" value="1"/>
</dbReference>
<dbReference type="EMBL" id="LAZR01019328">
    <property type="protein sequence ID" value="KKL92946.1"/>
    <property type="molecule type" value="Genomic_DNA"/>
</dbReference>
<dbReference type="InterPro" id="IPR020483">
    <property type="entry name" value="Uncharacterised_YgbA"/>
</dbReference>
<evidence type="ECO:0000313" key="1">
    <source>
        <dbReference type="EMBL" id="KKL92946.1"/>
    </source>
</evidence>
<evidence type="ECO:0008006" key="2">
    <source>
        <dbReference type="Google" id="ProtNLM"/>
    </source>
</evidence>
<dbReference type="AlphaFoldDB" id="A0A0F9GQT3"/>